<gene>
    <name evidence="3" type="ORF">CTAYLR_008676</name>
</gene>
<evidence type="ECO:0000256" key="1">
    <source>
        <dbReference type="ARBA" id="ARBA00023002"/>
    </source>
</evidence>
<accession>A0AAD7UNV0</accession>
<evidence type="ECO:0000259" key="2">
    <source>
        <dbReference type="Pfam" id="PF02668"/>
    </source>
</evidence>
<keyword evidence="1" id="KW-0560">Oxidoreductase</keyword>
<dbReference type="SUPFAM" id="SSF51197">
    <property type="entry name" value="Clavaminate synthase-like"/>
    <property type="match status" value="1"/>
</dbReference>
<dbReference type="AlphaFoldDB" id="A0AAD7UNV0"/>
<feature type="domain" description="TauD/TfdA-like" evidence="2">
    <location>
        <begin position="18"/>
        <end position="186"/>
    </location>
</feature>
<dbReference type="GO" id="GO:0016491">
    <property type="term" value="F:oxidoreductase activity"/>
    <property type="evidence" value="ECO:0007669"/>
    <property type="project" value="UniProtKB-KW"/>
</dbReference>
<proteinExistence type="predicted"/>
<keyword evidence="4" id="KW-1185">Reference proteome</keyword>
<name>A0AAD7UNV0_9STRA</name>
<protein>
    <recommendedName>
        <fullName evidence="2">TauD/TfdA-like domain-containing protein</fullName>
    </recommendedName>
</protein>
<dbReference type="Gene3D" id="3.60.130.10">
    <property type="entry name" value="Clavaminate synthase-like"/>
    <property type="match status" value="1"/>
</dbReference>
<organism evidence="3 4">
    <name type="scientific">Chrysophaeum taylorii</name>
    <dbReference type="NCBI Taxonomy" id="2483200"/>
    <lineage>
        <taxon>Eukaryota</taxon>
        <taxon>Sar</taxon>
        <taxon>Stramenopiles</taxon>
        <taxon>Ochrophyta</taxon>
        <taxon>Pelagophyceae</taxon>
        <taxon>Pelagomonadales</taxon>
        <taxon>Pelagomonadaceae</taxon>
        <taxon>Chrysophaeum</taxon>
    </lineage>
</organism>
<reference evidence="3" key="1">
    <citation type="submission" date="2023-01" db="EMBL/GenBank/DDBJ databases">
        <title>Metagenome sequencing of chrysophaentin producing Chrysophaeum taylorii.</title>
        <authorList>
            <person name="Davison J."/>
            <person name="Bewley C."/>
        </authorList>
    </citation>
    <scope>NUCLEOTIDE SEQUENCE</scope>
    <source>
        <strain evidence="3">NIES-1699</strain>
    </source>
</reference>
<dbReference type="EMBL" id="JAQMWT010000020">
    <property type="protein sequence ID" value="KAJ8613892.1"/>
    <property type="molecule type" value="Genomic_DNA"/>
</dbReference>
<dbReference type="Proteomes" id="UP001230188">
    <property type="component" value="Unassembled WGS sequence"/>
</dbReference>
<comment type="caution">
    <text evidence="3">The sequence shown here is derived from an EMBL/GenBank/DDBJ whole genome shotgun (WGS) entry which is preliminary data.</text>
</comment>
<dbReference type="Pfam" id="PF02668">
    <property type="entry name" value="TauD"/>
    <property type="match status" value="1"/>
</dbReference>
<dbReference type="InterPro" id="IPR042098">
    <property type="entry name" value="TauD-like_sf"/>
</dbReference>
<evidence type="ECO:0000313" key="4">
    <source>
        <dbReference type="Proteomes" id="UP001230188"/>
    </source>
</evidence>
<sequence length="186" mass="20190">MEVHYADSRVGAAHCRIPKEKVLDGAGRVWAELKEVFESNPVVCLKGLDLSPSELEAVLDCLGRRVVGKPPLAYERWPGQSPGVEGCPHLALLGNYRARRDNDWGVKCSEGDQIAEYKPATMDASEFHTDGSFLALPKAGVALYAPMINPRALPPEGGETRFASCDVDGLPRVLVERLRGLSAVHS</sequence>
<evidence type="ECO:0000313" key="3">
    <source>
        <dbReference type="EMBL" id="KAJ8613892.1"/>
    </source>
</evidence>
<dbReference type="InterPro" id="IPR003819">
    <property type="entry name" value="TauD/TfdA-like"/>
</dbReference>